<dbReference type="RefSeq" id="WP_190420977.1">
    <property type="nucleotide sequence ID" value="NZ_JAMPKK010000012.1"/>
</dbReference>
<organism evidence="11 12">
    <name type="scientific">Funiculus sociatus GB2-A5</name>
    <dbReference type="NCBI Taxonomy" id="2933946"/>
    <lineage>
        <taxon>Bacteria</taxon>
        <taxon>Bacillati</taxon>
        <taxon>Cyanobacteriota</taxon>
        <taxon>Cyanophyceae</taxon>
        <taxon>Coleofasciculales</taxon>
        <taxon>Coleofasciculaceae</taxon>
        <taxon>Funiculus</taxon>
    </lineage>
</organism>
<dbReference type="InterPro" id="IPR011990">
    <property type="entry name" value="TPR-like_helical_dom_sf"/>
</dbReference>
<evidence type="ECO:0000256" key="5">
    <source>
        <dbReference type="ARBA" id="ARBA00022833"/>
    </source>
</evidence>
<evidence type="ECO:0000256" key="4">
    <source>
        <dbReference type="ARBA" id="ARBA00022801"/>
    </source>
</evidence>
<keyword evidence="6 11" id="KW-0482">Metalloprotease</keyword>
<evidence type="ECO:0000313" key="12">
    <source>
        <dbReference type="Proteomes" id="UP001442494"/>
    </source>
</evidence>
<evidence type="ECO:0000256" key="9">
    <source>
        <dbReference type="SAM" id="SignalP"/>
    </source>
</evidence>
<keyword evidence="7" id="KW-0175">Coiled coil</keyword>
<evidence type="ECO:0000256" key="8">
    <source>
        <dbReference type="SAM" id="MobiDB-lite"/>
    </source>
</evidence>
<feature type="region of interest" description="Disordered" evidence="8">
    <location>
        <begin position="20"/>
        <end position="94"/>
    </location>
</feature>
<protein>
    <submittedName>
        <fullName evidence="11">M48 family metalloprotease</fullName>
        <ecNumber evidence="11">3.4.24.-</ecNumber>
    </submittedName>
</protein>
<dbReference type="Pfam" id="PF01435">
    <property type="entry name" value="Peptidase_M48"/>
    <property type="match status" value="1"/>
</dbReference>
<dbReference type="Gene3D" id="1.25.40.10">
    <property type="entry name" value="Tetratricopeptide repeat domain"/>
    <property type="match status" value="1"/>
</dbReference>
<dbReference type="Proteomes" id="UP001442494">
    <property type="component" value="Unassembled WGS sequence"/>
</dbReference>
<proteinExistence type="predicted"/>
<accession>A0ABV0JLJ4</accession>
<keyword evidence="5" id="KW-0862">Zinc</keyword>
<keyword evidence="3" id="KW-0479">Metal-binding</keyword>
<evidence type="ECO:0000256" key="6">
    <source>
        <dbReference type="ARBA" id="ARBA00023049"/>
    </source>
</evidence>
<evidence type="ECO:0000313" key="11">
    <source>
        <dbReference type="EMBL" id="MEP0864303.1"/>
    </source>
</evidence>
<evidence type="ECO:0000259" key="10">
    <source>
        <dbReference type="Pfam" id="PF01435"/>
    </source>
</evidence>
<evidence type="ECO:0000256" key="1">
    <source>
        <dbReference type="ARBA" id="ARBA00001947"/>
    </source>
</evidence>
<dbReference type="EMBL" id="JAMPKK010000012">
    <property type="protein sequence ID" value="MEP0864303.1"/>
    <property type="molecule type" value="Genomic_DNA"/>
</dbReference>
<dbReference type="GO" id="GO:0008237">
    <property type="term" value="F:metallopeptidase activity"/>
    <property type="evidence" value="ECO:0007669"/>
    <property type="project" value="UniProtKB-KW"/>
</dbReference>
<name>A0ABV0JLJ4_9CYAN</name>
<feature type="domain" description="Peptidase M48" evidence="10">
    <location>
        <begin position="338"/>
        <end position="503"/>
    </location>
</feature>
<reference evidence="11 12" key="1">
    <citation type="submission" date="2022-04" db="EMBL/GenBank/DDBJ databases">
        <title>Positive selection, recombination, and allopatry shape intraspecific diversity of widespread and dominant cyanobacteria.</title>
        <authorList>
            <person name="Wei J."/>
            <person name="Shu W."/>
            <person name="Hu C."/>
        </authorList>
    </citation>
    <scope>NUCLEOTIDE SEQUENCE [LARGE SCALE GENOMIC DNA]</scope>
    <source>
        <strain evidence="11 12">GB2-A5</strain>
    </source>
</reference>
<comment type="cofactor">
    <cofactor evidence="1">
        <name>Zn(2+)</name>
        <dbReference type="ChEBI" id="CHEBI:29105"/>
    </cofactor>
</comment>
<gene>
    <name evidence="11" type="ORF">NDI37_07455</name>
</gene>
<sequence>MKPVWNSLVALVLLSSSPATVLAEPTSPPTVIVTPVPKKTETKPEETTTPEVKPSAQEAEPQPGSEAIQKPDTKPESDTEEKAEEEPEPTPEEIAKQQKLIEADSLYLGGQFAEAEKLYREVKAPFANATQKAERKDPITDAQLLPPAGKVYWREAQAGLEQKLESKIFVPLQFLVEQYPEFIPGHVQYAKALQEYNKTKESLQILEKATTLYPAEPTLLKAKIEAYRKQEAWLEASLAARQFALLNPNHPEAAEFATLADENLKRYRRHLRAELRGNAIANAITGALSYAITGSLYGPLTAVETSVLMLRGESAIGESVTKQAKRQLPLVEDEEVLKYVRDVGNKLATVAGRSDFEYEFYVVLDDKLNAFALPGGKVFVNAGAITRTKSEAELAGLLAHELSHAVLSHGFQLVTQGNLTSSVTGFIPYAGGTVTNLIVSDYSRDMERQADILGTRLIAATGYAADGLRNLTVTLKEEDSDRPIFTWLSTHPVTDERIRYLESLIEGNGYNRYAYEGVARHNEIKAKVKQLLNEAKKKEKERKRQRDRN</sequence>
<keyword evidence="9" id="KW-0732">Signal</keyword>
<dbReference type="PANTHER" id="PTHR22726">
    <property type="entry name" value="METALLOENDOPEPTIDASE OMA1"/>
    <property type="match status" value="1"/>
</dbReference>
<comment type="caution">
    <text evidence="11">The sequence shown here is derived from an EMBL/GenBank/DDBJ whole genome shotgun (WGS) entry which is preliminary data.</text>
</comment>
<dbReference type="Gene3D" id="3.30.2010.10">
    <property type="entry name" value="Metalloproteases ('zincins'), catalytic domain"/>
    <property type="match status" value="1"/>
</dbReference>
<evidence type="ECO:0000256" key="2">
    <source>
        <dbReference type="ARBA" id="ARBA00022670"/>
    </source>
</evidence>
<dbReference type="InterPro" id="IPR051156">
    <property type="entry name" value="Mito/Outer_Membr_Metalloprot"/>
</dbReference>
<dbReference type="PANTHER" id="PTHR22726:SF1">
    <property type="entry name" value="METALLOENDOPEPTIDASE OMA1, MITOCHONDRIAL"/>
    <property type="match status" value="1"/>
</dbReference>
<dbReference type="CDD" id="cd07333">
    <property type="entry name" value="M48C_bepA_like"/>
    <property type="match status" value="1"/>
</dbReference>
<dbReference type="InterPro" id="IPR001915">
    <property type="entry name" value="Peptidase_M48"/>
</dbReference>
<dbReference type="EC" id="3.4.24.-" evidence="11"/>
<feature type="signal peptide" evidence="9">
    <location>
        <begin position="1"/>
        <end position="23"/>
    </location>
</feature>
<keyword evidence="4 11" id="KW-0378">Hydrolase</keyword>
<feature type="compositionally biased region" description="Low complexity" evidence="8">
    <location>
        <begin position="20"/>
        <end position="37"/>
    </location>
</feature>
<evidence type="ECO:0000256" key="3">
    <source>
        <dbReference type="ARBA" id="ARBA00022723"/>
    </source>
</evidence>
<feature type="coiled-coil region" evidence="7">
    <location>
        <begin position="518"/>
        <end position="548"/>
    </location>
</feature>
<dbReference type="SUPFAM" id="SSF48452">
    <property type="entry name" value="TPR-like"/>
    <property type="match status" value="1"/>
</dbReference>
<keyword evidence="2" id="KW-0645">Protease</keyword>
<keyword evidence="12" id="KW-1185">Reference proteome</keyword>
<feature type="chain" id="PRO_5047103839" evidence="9">
    <location>
        <begin position="24"/>
        <end position="549"/>
    </location>
</feature>
<evidence type="ECO:0000256" key="7">
    <source>
        <dbReference type="SAM" id="Coils"/>
    </source>
</evidence>
<feature type="compositionally biased region" description="Acidic residues" evidence="8">
    <location>
        <begin position="78"/>
        <end position="91"/>
    </location>
</feature>